<evidence type="ECO:0000313" key="2">
    <source>
        <dbReference type="Proteomes" id="UP001175227"/>
    </source>
</evidence>
<dbReference type="EMBL" id="JAUEPR010000190">
    <property type="protein sequence ID" value="KAK0460304.1"/>
    <property type="molecule type" value="Genomic_DNA"/>
</dbReference>
<reference evidence="1" key="1">
    <citation type="submission" date="2023-06" db="EMBL/GenBank/DDBJ databases">
        <authorList>
            <consortium name="Lawrence Berkeley National Laboratory"/>
            <person name="Ahrendt S."/>
            <person name="Sahu N."/>
            <person name="Indic B."/>
            <person name="Wong-Bajracharya J."/>
            <person name="Merenyi Z."/>
            <person name="Ke H.-M."/>
            <person name="Monk M."/>
            <person name="Kocsube S."/>
            <person name="Drula E."/>
            <person name="Lipzen A."/>
            <person name="Balint B."/>
            <person name="Henrissat B."/>
            <person name="Andreopoulos B."/>
            <person name="Martin F.M."/>
            <person name="Harder C.B."/>
            <person name="Rigling D."/>
            <person name="Ford K.L."/>
            <person name="Foster G.D."/>
            <person name="Pangilinan J."/>
            <person name="Papanicolaou A."/>
            <person name="Barry K."/>
            <person name="LaButti K."/>
            <person name="Viragh M."/>
            <person name="Koriabine M."/>
            <person name="Yan M."/>
            <person name="Riley R."/>
            <person name="Champramary S."/>
            <person name="Plett K.L."/>
            <person name="Tsai I.J."/>
            <person name="Slot J."/>
            <person name="Sipos G."/>
            <person name="Plett J."/>
            <person name="Nagy L.G."/>
            <person name="Grigoriev I.V."/>
        </authorList>
    </citation>
    <scope>NUCLEOTIDE SEQUENCE</scope>
    <source>
        <strain evidence="1">ICMP 16352</strain>
    </source>
</reference>
<evidence type="ECO:0000313" key="1">
    <source>
        <dbReference type="EMBL" id="KAK0460304.1"/>
    </source>
</evidence>
<proteinExistence type="predicted"/>
<gene>
    <name evidence="1" type="ORF">IW261DRAFT_1614826</name>
</gene>
<comment type="caution">
    <text evidence="1">The sequence shown here is derived from an EMBL/GenBank/DDBJ whole genome shotgun (WGS) entry which is preliminary data.</text>
</comment>
<dbReference type="Proteomes" id="UP001175227">
    <property type="component" value="Unassembled WGS sequence"/>
</dbReference>
<dbReference type="AlphaFoldDB" id="A0AA39KFL8"/>
<organism evidence="1 2">
    <name type="scientific">Armillaria novae-zelandiae</name>
    <dbReference type="NCBI Taxonomy" id="153914"/>
    <lineage>
        <taxon>Eukaryota</taxon>
        <taxon>Fungi</taxon>
        <taxon>Dikarya</taxon>
        <taxon>Basidiomycota</taxon>
        <taxon>Agaricomycotina</taxon>
        <taxon>Agaricomycetes</taxon>
        <taxon>Agaricomycetidae</taxon>
        <taxon>Agaricales</taxon>
        <taxon>Marasmiineae</taxon>
        <taxon>Physalacriaceae</taxon>
        <taxon>Armillaria</taxon>
    </lineage>
</organism>
<name>A0AA39KFL8_9AGAR</name>
<sequence>MLMFPSMANDTVTETWRQCPRNFCSHTGRAYINYLFVFLNLTLHERHILLSLLLPVIALYLLELSHFDSVHIFFAYFMRYPLVHPLLFCG</sequence>
<protein>
    <submittedName>
        <fullName evidence="1">Uncharacterized protein</fullName>
    </submittedName>
</protein>
<accession>A0AA39KFL8</accession>
<keyword evidence="2" id="KW-1185">Reference proteome</keyword>